<dbReference type="Proteomes" id="UP000032503">
    <property type="component" value="Unassembled WGS sequence"/>
</dbReference>
<organism evidence="2 3">
    <name type="scientific">Agreia bicolorata</name>
    <dbReference type="NCBI Taxonomy" id="110935"/>
    <lineage>
        <taxon>Bacteria</taxon>
        <taxon>Bacillati</taxon>
        <taxon>Actinomycetota</taxon>
        <taxon>Actinomycetes</taxon>
        <taxon>Micrococcales</taxon>
        <taxon>Microbacteriaceae</taxon>
        <taxon>Agreia</taxon>
    </lineage>
</organism>
<evidence type="ECO:0000313" key="2">
    <source>
        <dbReference type="EMBL" id="KJC63305.1"/>
    </source>
</evidence>
<dbReference type="InterPro" id="IPR023387">
    <property type="entry name" value="DUF1653-like_dom"/>
</dbReference>
<name>A0ABR5CCF9_9MICO</name>
<protein>
    <recommendedName>
        <fullName evidence="1">DUF1653 domain-containing protein</fullName>
    </recommendedName>
</protein>
<comment type="caution">
    <text evidence="2">The sequence shown here is derived from an EMBL/GenBank/DDBJ whole genome shotgun (WGS) entry which is preliminary data.</text>
</comment>
<accession>A0ABR5CCF9</accession>
<keyword evidence="3" id="KW-1185">Reference proteome</keyword>
<evidence type="ECO:0000259" key="1">
    <source>
        <dbReference type="Pfam" id="PF07866"/>
    </source>
</evidence>
<dbReference type="EMBL" id="JYFC01000008">
    <property type="protein sequence ID" value="KJC63305.1"/>
    <property type="molecule type" value="Genomic_DNA"/>
</dbReference>
<dbReference type="InterPro" id="IPR037135">
    <property type="entry name" value="DUF1653-like_dom_sf"/>
</dbReference>
<dbReference type="Pfam" id="PF07866">
    <property type="entry name" value="DUF1653"/>
    <property type="match status" value="1"/>
</dbReference>
<evidence type="ECO:0000313" key="3">
    <source>
        <dbReference type="Proteomes" id="UP000032503"/>
    </source>
</evidence>
<feature type="domain" description="DUF1653" evidence="1">
    <location>
        <begin position="13"/>
        <end position="71"/>
    </location>
</feature>
<proteinExistence type="predicted"/>
<gene>
    <name evidence="2" type="ORF">TZ00_15900</name>
</gene>
<sequence length="73" mass="8239">MRQNRVMDTLEPGAYVHFKGGRYDVVGEARHSETEERVAVYRSADGSLWIRPLDMFLGDAVVDGVAVPRFTKL</sequence>
<reference evidence="2 3" key="1">
    <citation type="journal article" date="2001" name="Int. J. Syst. Evol. Microbiol.">
        <title>Agreia bicolorata gen. nov., sp. nov., to accommodate actinobacteria isolated from narrow reed grass infected by the nematode Heteroanguina graminophila.</title>
        <authorList>
            <person name="Evtushenko L.I."/>
            <person name="Dorofeeva L.V."/>
            <person name="Dobrovolskaya T.G."/>
            <person name="Streshinskaya G.M."/>
            <person name="Subbotin S.A."/>
            <person name="Tiedje J.M."/>
        </authorList>
    </citation>
    <scope>NUCLEOTIDE SEQUENCE [LARGE SCALE GENOMIC DNA]</scope>
    <source>
        <strain evidence="2 3">VKM Ac-1804</strain>
    </source>
</reference>
<dbReference type="Gene3D" id="2.30.30.320">
    <property type="entry name" value="DUF1653-like domain"/>
    <property type="match status" value="1"/>
</dbReference>